<dbReference type="SUPFAM" id="SSF52540">
    <property type="entry name" value="P-loop containing nucleoside triphosphate hydrolases"/>
    <property type="match status" value="1"/>
</dbReference>
<protein>
    <submittedName>
        <fullName evidence="9">ATP-binding cassette domain-containing protein</fullName>
    </submittedName>
</protein>
<proteinExistence type="inferred from homology"/>
<dbReference type="Proteomes" id="UP001589830">
    <property type="component" value="Unassembled WGS sequence"/>
</dbReference>
<reference evidence="9 10" key="1">
    <citation type="submission" date="2024-09" db="EMBL/GenBank/DDBJ databases">
        <authorList>
            <person name="Sun Q."/>
            <person name="Mori K."/>
        </authorList>
    </citation>
    <scope>NUCLEOTIDE SEQUENCE [LARGE SCALE GENOMIC DNA]</scope>
    <source>
        <strain evidence="9 10">NCAIM B.02340</strain>
    </source>
</reference>
<feature type="domain" description="ABC transporter" evidence="8">
    <location>
        <begin position="4"/>
        <end position="220"/>
    </location>
</feature>
<dbReference type="RefSeq" id="WP_188847785.1">
    <property type="nucleotide sequence ID" value="NZ_BMPJ01000021.1"/>
</dbReference>
<evidence type="ECO:0000259" key="8">
    <source>
        <dbReference type="PROSITE" id="PS50893"/>
    </source>
</evidence>
<keyword evidence="7" id="KW-0472">Membrane</keyword>
<keyword evidence="3" id="KW-0813">Transport</keyword>
<organism evidence="9 10">
    <name type="scientific">Thermus composti</name>
    <dbReference type="NCBI Taxonomy" id="532059"/>
    <lineage>
        <taxon>Bacteria</taxon>
        <taxon>Thermotogati</taxon>
        <taxon>Deinococcota</taxon>
        <taxon>Deinococci</taxon>
        <taxon>Thermales</taxon>
        <taxon>Thermaceae</taxon>
        <taxon>Thermus</taxon>
    </lineage>
</organism>
<evidence type="ECO:0000256" key="5">
    <source>
        <dbReference type="ARBA" id="ARBA00022741"/>
    </source>
</evidence>
<keyword evidence="5" id="KW-0547">Nucleotide-binding</keyword>
<gene>
    <name evidence="9" type="ORF">ACFFFP_02905</name>
</gene>
<evidence type="ECO:0000256" key="2">
    <source>
        <dbReference type="ARBA" id="ARBA00005417"/>
    </source>
</evidence>
<dbReference type="PROSITE" id="PS50893">
    <property type="entry name" value="ABC_TRANSPORTER_2"/>
    <property type="match status" value="1"/>
</dbReference>
<evidence type="ECO:0000256" key="3">
    <source>
        <dbReference type="ARBA" id="ARBA00022448"/>
    </source>
</evidence>
<accession>A0ABV6PZ53</accession>
<dbReference type="InterPro" id="IPR027417">
    <property type="entry name" value="P-loop_NTPase"/>
</dbReference>
<name>A0ABV6PZ53_9DEIN</name>
<dbReference type="InterPro" id="IPR050086">
    <property type="entry name" value="MetN_ABC_transporter-like"/>
</dbReference>
<dbReference type="PANTHER" id="PTHR43166:SF9">
    <property type="entry name" value="GLUTAMATE_ASPARTATE IMPORT ATP-BINDING PROTEIN GLTL"/>
    <property type="match status" value="1"/>
</dbReference>
<dbReference type="GO" id="GO:0005524">
    <property type="term" value="F:ATP binding"/>
    <property type="evidence" value="ECO:0007669"/>
    <property type="project" value="UniProtKB-KW"/>
</dbReference>
<dbReference type="EMBL" id="JBHLTW010000007">
    <property type="protein sequence ID" value="MFC0595131.1"/>
    <property type="molecule type" value="Genomic_DNA"/>
</dbReference>
<keyword evidence="6 9" id="KW-0067">ATP-binding</keyword>
<evidence type="ECO:0000256" key="1">
    <source>
        <dbReference type="ARBA" id="ARBA00004202"/>
    </source>
</evidence>
<comment type="caution">
    <text evidence="9">The sequence shown here is derived from an EMBL/GenBank/DDBJ whole genome shotgun (WGS) entry which is preliminary data.</text>
</comment>
<dbReference type="InterPro" id="IPR003593">
    <property type="entry name" value="AAA+_ATPase"/>
</dbReference>
<evidence type="ECO:0000256" key="4">
    <source>
        <dbReference type="ARBA" id="ARBA00022475"/>
    </source>
</evidence>
<keyword evidence="4" id="KW-1003">Cell membrane</keyword>
<comment type="subcellular location">
    <subcellularLocation>
        <location evidence="1">Cell membrane</location>
        <topology evidence="1">Peripheral membrane protein</topology>
    </subcellularLocation>
</comment>
<evidence type="ECO:0000313" key="10">
    <source>
        <dbReference type="Proteomes" id="UP001589830"/>
    </source>
</evidence>
<keyword evidence="10" id="KW-1185">Reference proteome</keyword>
<evidence type="ECO:0000313" key="9">
    <source>
        <dbReference type="EMBL" id="MFC0595131.1"/>
    </source>
</evidence>
<evidence type="ECO:0000256" key="6">
    <source>
        <dbReference type="ARBA" id="ARBA00022840"/>
    </source>
</evidence>
<sequence length="226" mass="24868">MRPVLQAQGLRHRLGDFRLEVGRLEVFPGEVLAVLGPSGSGKTTLLRLLAGLLTPEEGRVEGGFRAYLPQTPPVLRRSVLENAAFGLRLRGVPKGEALRRAEALLKRVGLEAKARQKAHLLSGGEVVRLALARTLLVEPEVLLLDEPTASLDPTHTAKVEALLLEAAREGRGVVLATHDLFQAKRLARRVLFLYMGRVVEEAPAETFFQNPKDERSRAFLEGRLLL</sequence>
<comment type="similarity">
    <text evidence="2">Belongs to the ABC transporter superfamily.</text>
</comment>
<dbReference type="InterPro" id="IPR003439">
    <property type="entry name" value="ABC_transporter-like_ATP-bd"/>
</dbReference>
<evidence type="ECO:0000256" key="7">
    <source>
        <dbReference type="ARBA" id="ARBA00023136"/>
    </source>
</evidence>
<dbReference type="PANTHER" id="PTHR43166">
    <property type="entry name" value="AMINO ACID IMPORT ATP-BINDING PROTEIN"/>
    <property type="match status" value="1"/>
</dbReference>
<dbReference type="Gene3D" id="3.40.50.300">
    <property type="entry name" value="P-loop containing nucleotide triphosphate hydrolases"/>
    <property type="match status" value="1"/>
</dbReference>
<dbReference type="SMART" id="SM00382">
    <property type="entry name" value="AAA"/>
    <property type="match status" value="1"/>
</dbReference>
<dbReference type="Pfam" id="PF00005">
    <property type="entry name" value="ABC_tran"/>
    <property type="match status" value="1"/>
</dbReference>